<feature type="coiled-coil region" evidence="1">
    <location>
        <begin position="201"/>
        <end position="228"/>
    </location>
</feature>
<dbReference type="EMBL" id="JAFNEN010001479">
    <property type="protein sequence ID" value="KAG8173813.1"/>
    <property type="molecule type" value="Genomic_DNA"/>
</dbReference>
<keyword evidence="4" id="KW-1185">Reference proteome</keyword>
<comment type="caution">
    <text evidence="3">The sequence shown here is derived from an EMBL/GenBank/DDBJ whole genome shotgun (WGS) entry which is preliminary data.</text>
</comment>
<organism evidence="3 4">
    <name type="scientific">Oedothorax gibbosus</name>
    <dbReference type="NCBI Taxonomy" id="931172"/>
    <lineage>
        <taxon>Eukaryota</taxon>
        <taxon>Metazoa</taxon>
        <taxon>Ecdysozoa</taxon>
        <taxon>Arthropoda</taxon>
        <taxon>Chelicerata</taxon>
        <taxon>Arachnida</taxon>
        <taxon>Araneae</taxon>
        <taxon>Araneomorphae</taxon>
        <taxon>Entelegynae</taxon>
        <taxon>Araneoidea</taxon>
        <taxon>Linyphiidae</taxon>
        <taxon>Erigoninae</taxon>
        <taxon>Oedothorax</taxon>
    </lineage>
</organism>
<sequence length="1069" mass="122798">MVKLRGLLRNCKSNSRCQDIKGLIAILEILTLPASIDRGYNNVNTEKAQYKGYMEFSDAFNLFSDFHKLSQTPYGFRDVLLDPDIGLCVYDIKINDLRFILLRPDSIGLEHFFSHILQRNELDSLTKDGLEIETCRSVISSMDTEYDKQCAKSLLMLSNSNKAGIERLGINSETAMKAIKRVLDVIKDKTDATNEAKTIVNQSLDRKIASLQKKLSHINAQLVQTEDILTSMRTRDLKDQQNMFEERLNMAISHKKQESKSAAGKFMQSVKRVADNILEEKRSKRRRKGAGAPRKLDSDDEDYIAKCIEEKCTAHGRRHDAIQYLHHRLRHNDLLSIANYRLLQTGRKSIRSETTVRNRGKAKYKRSRQARNHIGKSLFCVRKPPKTEDNENELTHHQRAHVRNAKSEMSGTQNEYCLFKSTDDKAYLRPGTSCGVDKLSTLQPVNPDLQRRLPKYDWVIPEVYCTPGTHRIFTCEKKEINEKEVCTMKLDSSVCMMRPKHYIGSNGTVWASEDMRIRYEMPYLCEVESPLQDVTSYAFRSCCAILQDKVTHFLGATNKEDLENVTFQNDCPYRKYELGRLSSLLHSINIAQSMFLLKEEKMKEREVVQMKALLLSVDLCLKDVRSLKECHSMEIYDNLQKLLREILTTINAYELPKVRPRVVELTDAGPGVGVSNIEVRIRSAEKVMIHNLDRLTRIHRSRGDSGQNEAERTNALIGNAISDGGSIKWDYFKRFEGMSQAEKDEMTSDDIKKHEEERMEKNAWKVAEDLQLRVNDAPAPHGFIRCFVTNHLNDQFFTDREYLLSYMKSPMKKRKNMPGHGYYSKLLKFIADHFQIGELFLEFLRFHCQDSTCDFCSLGWSGPTCTAIKRPYPDYSRSGFHYLNVSETPLLKKGTNVAREVDDFQPRAQLKKLFSAKLIASDAVEEIENFSKTFIVPKPLEGENSDSGDIQGETIISADEYSKNSDLDDVMLDIGTSESETECDSSSDFQMSHPFLQEPERIAFNFTSSGEWNDLQSFKLACGGSDPENILNKLAHCEKDALKEVSKRDELGIEEFLLLKRSDFRFEFW</sequence>
<protein>
    <recommendedName>
        <fullName evidence="5">Polyprotein</fullName>
    </recommendedName>
</protein>
<keyword evidence="1" id="KW-0175">Coiled coil</keyword>
<name>A0AAV6TPX7_9ARAC</name>
<proteinExistence type="predicted"/>
<accession>A0AAV6TPX7</accession>
<dbReference type="Proteomes" id="UP000827092">
    <property type="component" value="Unassembled WGS sequence"/>
</dbReference>
<feature type="region of interest" description="Disordered" evidence="2">
    <location>
        <begin position="277"/>
        <end position="297"/>
    </location>
</feature>
<evidence type="ECO:0000256" key="1">
    <source>
        <dbReference type="SAM" id="Coils"/>
    </source>
</evidence>
<evidence type="ECO:0000313" key="4">
    <source>
        <dbReference type="Proteomes" id="UP000827092"/>
    </source>
</evidence>
<evidence type="ECO:0008006" key="5">
    <source>
        <dbReference type="Google" id="ProtNLM"/>
    </source>
</evidence>
<dbReference type="AlphaFoldDB" id="A0AAV6TPX7"/>
<evidence type="ECO:0000313" key="3">
    <source>
        <dbReference type="EMBL" id="KAG8173813.1"/>
    </source>
</evidence>
<reference evidence="3 4" key="1">
    <citation type="journal article" date="2022" name="Nat. Ecol. Evol.">
        <title>A masculinizing supergene underlies an exaggerated male reproductive morph in a spider.</title>
        <authorList>
            <person name="Hendrickx F."/>
            <person name="De Corte Z."/>
            <person name="Sonet G."/>
            <person name="Van Belleghem S.M."/>
            <person name="Kostlbacher S."/>
            <person name="Vangestel C."/>
        </authorList>
    </citation>
    <scope>NUCLEOTIDE SEQUENCE [LARGE SCALE GENOMIC DNA]</scope>
    <source>
        <strain evidence="3">W744_W776</strain>
    </source>
</reference>
<evidence type="ECO:0000256" key="2">
    <source>
        <dbReference type="SAM" id="MobiDB-lite"/>
    </source>
</evidence>
<gene>
    <name evidence="3" type="ORF">JTE90_000676</name>
</gene>